<feature type="domain" description="Glycosyltransferase 2-like" evidence="2">
    <location>
        <begin position="11"/>
        <end position="125"/>
    </location>
</feature>
<dbReference type="Proteomes" id="UP000175707">
    <property type="component" value="Unassembled WGS sequence"/>
</dbReference>
<dbReference type="RefSeq" id="WP_070113851.1">
    <property type="nucleotide sequence ID" value="NZ_CP133598.1"/>
</dbReference>
<sequence length="254" mass="28570">MTRKLSLVYVVQDCAKALKRSLLSAAKVADEIIVVDGGSRDDTIATAKSFGARVIENPWQGFAAQRQFAVDAAKYDWVLMLDADEVLRPEGAVAVSELLRGEPNAAAYFLDRCSYFHGRRIRHGDWGKDRVLRLFDRRSGSYDLSDVVHESWKCTGSIGNLGVLALEHYSYQDYQQLLQKMQRYAQLNAEKVAARGRRVNAHEPMFHGVAAFFRAYVFRLGFLDGVDGAAIAWTTALGSFMKYAIAYEMQREQP</sequence>
<dbReference type="InterPro" id="IPR001173">
    <property type="entry name" value="Glyco_trans_2-like"/>
</dbReference>
<dbReference type="Proteomes" id="UP000175616">
    <property type="component" value="Unassembled WGS sequence"/>
</dbReference>
<evidence type="ECO:0000313" key="5">
    <source>
        <dbReference type="Proteomes" id="UP000175616"/>
    </source>
</evidence>
<gene>
    <name evidence="3" type="ORF">BAE27_01205</name>
    <name evidence="4" type="ORF">BAE30_08815</name>
</gene>
<dbReference type="Gene3D" id="3.90.550.10">
    <property type="entry name" value="Spore Coat Polysaccharide Biosynthesis Protein SpsA, Chain A"/>
    <property type="match status" value="1"/>
</dbReference>
<dbReference type="CDD" id="cd02511">
    <property type="entry name" value="Beta4Glucosyltransferase"/>
    <property type="match status" value="1"/>
</dbReference>
<dbReference type="PANTHER" id="PTHR43630">
    <property type="entry name" value="POLY-BETA-1,6-N-ACETYL-D-GLUCOSAMINE SYNTHASE"/>
    <property type="match status" value="1"/>
</dbReference>
<accession>A0A1E7YR75</accession>
<evidence type="ECO:0000313" key="3">
    <source>
        <dbReference type="EMBL" id="OFC38849.1"/>
    </source>
</evidence>
<protein>
    <submittedName>
        <fullName evidence="3">Lipopolysaccharide biosynthesis protein</fullName>
    </submittedName>
</protein>
<evidence type="ECO:0000259" key="2">
    <source>
        <dbReference type="Pfam" id="PF00535"/>
    </source>
</evidence>
<dbReference type="Pfam" id="PF00535">
    <property type="entry name" value="Glycos_transf_2"/>
    <property type="match status" value="1"/>
</dbReference>
<comment type="similarity">
    <text evidence="1">Belongs to the glycosyltransferase 2 family. WaaE/KdtX subfamily.</text>
</comment>
<dbReference type="PANTHER" id="PTHR43630:SF2">
    <property type="entry name" value="GLYCOSYLTRANSFERASE"/>
    <property type="match status" value="1"/>
</dbReference>
<dbReference type="EMBL" id="LZYE01000021">
    <property type="protein sequence ID" value="OFC38849.1"/>
    <property type="molecule type" value="Genomic_DNA"/>
</dbReference>
<name>A0A1E7YR75_9PROT</name>
<evidence type="ECO:0000313" key="4">
    <source>
        <dbReference type="EMBL" id="OFC58800.1"/>
    </source>
</evidence>
<dbReference type="AlphaFoldDB" id="A0A1E7YR75"/>
<evidence type="ECO:0000256" key="1">
    <source>
        <dbReference type="ARBA" id="ARBA00038494"/>
    </source>
</evidence>
<organism evidence="3 5">
    <name type="scientific">Acidithiobacillus caldus</name>
    <dbReference type="NCBI Taxonomy" id="33059"/>
    <lineage>
        <taxon>Bacteria</taxon>
        <taxon>Pseudomonadati</taxon>
        <taxon>Pseudomonadota</taxon>
        <taxon>Acidithiobacillia</taxon>
        <taxon>Acidithiobacillales</taxon>
        <taxon>Acidithiobacillaceae</taxon>
        <taxon>Acidithiobacillus</taxon>
    </lineage>
</organism>
<dbReference type="InterPro" id="IPR029044">
    <property type="entry name" value="Nucleotide-diphossugar_trans"/>
</dbReference>
<evidence type="ECO:0000313" key="6">
    <source>
        <dbReference type="Proteomes" id="UP000175707"/>
    </source>
</evidence>
<comment type="caution">
    <text evidence="3">The sequence shown here is derived from an EMBL/GenBank/DDBJ whole genome shotgun (WGS) entry which is preliminary data.</text>
</comment>
<dbReference type="SUPFAM" id="SSF53448">
    <property type="entry name" value="Nucleotide-diphospho-sugar transferases"/>
    <property type="match status" value="1"/>
</dbReference>
<dbReference type="EMBL" id="LZYH01000567">
    <property type="protein sequence ID" value="OFC58800.1"/>
    <property type="molecule type" value="Genomic_DNA"/>
</dbReference>
<proteinExistence type="inferred from homology"/>
<reference evidence="5 6" key="1">
    <citation type="submission" date="2016-06" db="EMBL/GenBank/DDBJ databases">
        <title>Gene turnover analysis identifies the evolutionary adaptation of the extremophile Acidithiobacillus caldus.</title>
        <authorList>
            <person name="Zhang X."/>
        </authorList>
    </citation>
    <scope>NUCLEOTIDE SEQUENCE [LARGE SCALE GENOMIC DNA]</scope>
    <source>
        <strain evidence="3 5">DX</strain>
        <strain evidence="4 6">S1</strain>
    </source>
</reference>